<dbReference type="InterPro" id="IPR050197">
    <property type="entry name" value="Aldolase_class_II_sugar_metab"/>
</dbReference>
<evidence type="ECO:0000256" key="2">
    <source>
        <dbReference type="ARBA" id="ARBA00023239"/>
    </source>
</evidence>
<dbReference type="Pfam" id="PF00596">
    <property type="entry name" value="Aldolase_II"/>
    <property type="match status" value="1"/>
</dbReference>
<dbReference type="GO" id="GO:0016832">
    <property type="term" value="F:aldehyde-lyase activity"/>
    <property type="evidence" value="ECO:0007669"/>
    <property type="project" value="TreeGrafter"/>
</dbReference>
<evidence type="ECO:0000313" key="5">
    <source>
        <dbReference type="EMBL" id="CAI3944467.1"/>
    </source>
</evidence>
<dbReference type="InterPro" id="IPR036409">
    <property type="entry name" value="Aldolase_II/adducin_N_sf"/>
</dbReference>
<dbReference type="Gene3D" id="3.40.225.10">
    <property type="entry name" value="Class II aldolase/adducin N-terminal domain"/>
    <property type="match status" value="1"/>
</dbReference>
<name>A0A9W4TNH8_9PROT</name>
<dbReference type="AlphaFoldDB" id="A0A9W4TNH8"/>
<dbReference type="Proteomes" id="UP001154255">
    <property type="component" value="Unassembled WGS sequence"/>
</dbReference>
<dbReference type="SMART" id="SM01007">
    <property type="entry name" value="Aldolase_II"/>
    <property type="match status" value="1"/>
</dbReference>
<protein>
    <submittedName>
        <fullName evidence="5">Sugar degradation (AraD (PDB:1FUA (PUBMED:31950558</fullName>
    </submittedName>
    <submittedName>
        <fullName evidence="4">Sugar degradation (AraD)</fullName>
    </submittedName>
</protein>
<keyword evidence="2" id="KW-0456">Lyase</keyword>
<comment type="caution">
    <text evidence="4">The sequence shown here is derived from an EMBL/GenBank/DDBJ whole genome shotgun (WGS) entry which is preliminary data.</text>
</comment>
<accession>A0A9W4TNH8</accession>
<keyword evidence="7" id="KW-1185">Reference proteome</keyword>
<dbReference type="InterPro" id="IPR001303">
    <property type="entry name" value="Aldolase_II/adducin_N"/>
</dbReference>
<dbReference type="EMBL" id="CAMXCM010000002">
    <property type="protein sequence ID" value="CAI3939039.1"/>
    <property type="molecule type" value="Genomic_DNA"/>
</dbReference>
<dbReference type="EMBL" id="CAMXCS010000002">
    <property type="protein sequence ID" value="CAI3944467.1"/>
    <property type="molecule type" value="Genomic_DNA"/>
</dbReference>
<dbReference type="PANTHER" id="PTHR22789">
    <property type="entry name" value="FUCULOSE PHOSPHATE ALDOLASE"/>
    <property type="match status" value="1"/>
</dbReference>
<dbReference type="GO" id="GO:0046872">
    <property type="term" value="F:metal ion binding"/>
    <property type="evidence" value="ECO:0007669"/>
    <property type="project" value="UniProtKB-KW"/>
</dbReference>
<dbReference type="GO" id="GO:0005829">
    <property type="term" value="C:cytosol"/>
    <property type="evidence" value="ECO:0007669"/>
    <property type="project" value="TreeGrafter"/>
</dbReference>
<proteinExistence type="predicted"/>
<evidence type="ECO:0000313" key="7">
    <source>
        <dbReference type="Proteomes" id="UP001154259"/>
    </source>
</evidence>
<dbReference type="SUPFAM" id="SSF53639">
    <property type="entry name" value="AraD/HMP-PK domain-like"/>
    <property type="match status" value="1"/>
</dbReference>
<dbReference type="PANTHER" id="PTHR22789:SF0">
    <property type="entry name" value="3-OXO-TETRONATE 4-PHOSPHATE DECARBOXYLASE-RELATED"/>
    <property type="match status" value="1"/>
</dbReference>
<gene>
    <name evidence="5" type="ORF">R53529_LOCUS1316</name>
    <name evidence="4" type="ORF">R53530_LOCUS1118</name>
</gene>
<sequence>MGLLILKIKVKSCLMPQNISPIELEKRCAIIEACLEMNRLGINQGTSGNISVRHEDYLLITPTSVPYKQLKPESIVRMEMDGSVKGTLKPSSEWRFHLDILNARPEVNAVVHAHPTYSTIISIMGLDIPAIHYMIAVAGGDNIRCAPYETFGTEALSHQALKALEGRKACLLEHHGIIAVGANLSKALWLAVEVETLAKQFHGVLQLGKPRVLSHDQIDAIVEKISNYGHAD</sequence>
<feature type="domain" description="Class II aldolase/adducin N-terminal" evidence="3">
    <location>
        <begin position="28"/>
        <end position="202"/>
    </location>
</feature>
<reference evidence="4" key="1">
    <citation type="submission" date="2022-10" db="EMBL/GenBank/DDBJ databases">
        <authorList>
            <person name="Botero Cardona J."/>
        </authorList>
    </citation>
    <scope>NUCLEOTIDE SEQUENCE</scope>
    <source>
        <strain evidence="4">LMG 31819</strain>
        <strain evidence="5">R-53529</strain>
    </source>
</reference>
<evidence type="ECO:0000256" key="1">
    <source>
        <dbReference type="ARBA" id="ARBA00022723"/>
    </source>
</evidence>
<dbReference type="GO" id="GO:0019323">
    <property type="term" value="P:pentose catabolic process"/>
    <property type="evidence" value="ECO:0007669"/>
    <property type="project" value="TreeGrafter"/>
</dbReference>
<evidence type="ECO:0000313" key="4">
    <source>
        <dbReference type="EMBL" id="CAI3939039.1"/>
    </source>
</evidence>
<evidence type="ECO:0000313" key="6">
    <source>
        <dbReference type="Proteomes" id="UP001154255"/>
    </source>
</evidence>
<evidence type="ECO:0000259" key="3">
    <source>
        <dbReference type="SMART" id="SM01007"/>
    </source>
</evidence>
<keyword evidence="1" id="KW-0479">Metal-binding</keyword>
<dbReference type="Proteomes" id="UP001154259">
    <property type="component" value="Unassembled WGS sequence"/>
</dbReference>
<organism evidence="4 6">
    <name type="scientific">Commensalibacter communis</name>
    <dbReference type="NCBI Taxonomy" id="2972786"/>
    <lineage>
        <taxon>Bacteria</taxon>
        <taxon>Pseudomonadati</taxon>
        <taxon>Pseudomonadota</taxon>
        <taxon>Alphaproteobacteria</taxon>
        <taxon>Acetobacterales</taxon>
        <taxon>Acetobacteraceae</taxon>
    </lineage>
</organism>